<accession>A0A8H8A1Q7</accession>
<keyword evidence="3" id="KW-1185">Reference proteome</keyword>
<dbReference type="EMBL" id="JAEFCI010000778">
    <property type="protein sequence ID" value="KAG5463336.1"/>
    <property type="molecule type" value="Genomic_DNA"/>
</dbReference>
<dbReference type="PANTHER" id="PTHR47792:SF1">
    <property type="entry name" value="PROTEIN SOK2-RELATED"/>
    <property type="match status" value="1"/>
</dbReference>
<dbReference type="GO" id="GO:0005634">
    <property type="term" value="C:nucleus"/>
    <property type="evidence" value="ECO:0007669"/>
    <property type="project" value="TreeGrafter"/>
</dbReference>
<reference evidence="2 3" key="1">
    <citation type="journal article" name="Sci. Rep.">
        <title>Genome-scale phylogenetic analyses confirm Olpidium as the closest living zoosporic fungus to the non-flagellated, terrestrial fungi.</title>
        <authorList>
            <person name="Chang Y."/>
            <person name="Rochon D."/>
            <person name="Sekimoto S."/>
            <person name="Wang Y."/>
            <person name="Chovatia M."/>
            <person name="Sandor L."/>
            <person name="Salamov A."/>
            <person name="Grigoriev I.V."/>
            <person name="Stajich J.E."/>
            <person name="Spatafora J.W."/>
        </authorList>
    </citation>
    <scope>NUCLEOTIDE SEQUENCE [LARGE SCALE GENOMIC DNA]</scope>
    <source>
        <strain evidence="2">S191</strain>
    </source>
</reference>
<proteinExistence type="predicted"/>
<dbReference type="InterPro" id="IPR036887">
    <property type="entry name" value="HTH_APSES_sf"/>
</dbReference>
<dbReference type="InterPro" id="IPR029790">
    <property type="entry name" value="EFG1/Phd1/StuA"/>
</dbReference>
<feature type="region of interest" description="Disordered" evidence="1">
    <location>
        <begin position="298"/>
        <end position="319"/>
    </location>
</feature>
<sequence>MSTFPAAALSPSASFRLCDRCRETATSNAFVVFADRAPPPRHWPAPTPAAAAAVSPYGTLTPLPSPPQLPSLSTLAPQRPQANVAPLVGPLGLSLYAPADAGAGFAPAPVRGTAPQGAGGPCGAGLAAGTWPEDAPAGAFAGDFGGMAAPAPQPPPAQVSRRARRPTDLPFACHAAAPPPPPAQVFRRARRPTDLPFACHQGPYRDDYQHQRYFAAFLRAGGGDAGFYAWPTPPVETSQFPSWPAAAQPDGAAGGAQFDRNPVPASQFFGLEVPCSAPRPPPADVRALAFVHGQPAHNRYQPHQASPLQQAAGGQPQGLQQVGIGRLPTCCASFHPTRPRRKLTTSFWEEGSTTCYQVVARGICVARRKEGPEPVADNNMVNGTKLLNVAGLSRGKRDALLKGEKVRTFCFLTAGQCPEVLCLRRRPVFGRGVRGRPRILC</sequence>
<dbReference type="Proteomes" id="UP000673691">
    <property type="component" value="Unassembled WGS sequence"/>
</dbReference>
<dbReference type="SUPFAM" id="SSF54616">
    <property type="entry name" value="DNA-binding domain of Mlu1-box binding protein MBP1"/>
    <property type="match status" value="1"/>
</dbReference>
<dbReference type="AlphaFoldDB" id="A0A8H8A1Q7"/>
<gene>
    <name evidence="2" type="ORF">BJ554DRAFT_55</name>
</gene>
<dbReference type="OrthoDB" id="5407653at2759"/>
<evidence type="ECO:0000313" key="3">
    <source>
        <dbReference type="Proteomes" id="UP000673691"/>
    </source>
</evidence>
<dbReference type="GO" id="GO:0045944">
    <property type="term" value="P:positive regulation of transcription by RNA polymerase II"/>
    <property type="evidence" value="ECO:0007669"/>
    <property type="project" value="TreeGrafter"/>
</dbReference>
<dbReference type="PANTHER" id="PTHR47792">
    <property type="entry name" value="PROTEIN SOK2-RELATED"/>
    <property type="match status" value="1"/>
</dbReference>
<protein>
    <submittedName>
        <fullName evidence="2">Uncharacterized protein</fullName>
    </submittedName>
</protein>
<dbReference type="GO" id="GO:0003700">
    <property type="term" value="F:DNA-binding transcription factor activity"/>
    <property type="evidence" value="ECO:0007669"/>
    <property type="project" value="TreeGrafter"/>
</dbReference>
<name>A0A8H8A1Q7_9FUNG</name>
<dbReference type="Gene3D" id="3.10.260.10">
    <property type="entry name" value="Transcription regulator HTH, APSES-type DNA-binding domain"/>
    <property type="match status" value="1"/>
</dbReference>
<comment type="caution">
    <text evidence="2">The sequence shown here is derived from an EMBL/GenBank/DDBJ whole genome shotgun (WGS) entry which is preliminary data.</text>
</comment>
<evidence type="ECO:0000256" key="1">
    <source>
        <dbReference type="SAM" id="MobiDB-lite"/>
    </source>
</evidence>
<dbReference type="GO" id="GO:0043565">
    <property type="term" value="F:sequence-specific DNA binding"/>
    <property type="evidence" value="ECO:0007669"/>
    <property type="project" value="TreeGrafter"/>
</dbReference>
<feature type="region of interest" description="Disordered" evidence="1">
    <location>
        <begin position="137"/>
        <end position="165"/>
    </location>
</feature>
<organism evidence="2 3">
    <name type="scientific">Olpidium bornovanus</name>
    <dbReference type="NCBI Taxonomy" id="278681"/>
    <lineage>
        <taxon>Eukaryota</taxon>
        <taxon>Fungi</taxon>
        <taxon>Fungi incertae sedis</taxon>
        <taxon>Olpidiomycota</taxon>
        <taxon>Olpidiomycotina</taxon>
        <taxon>Olpidiomycetes</taxon>
        <taxon>Olpidiales</taxon>
        <taxon>Olpidiaceae</taxon>
        <taxon>Olpidium</taxon>
    </lineage>
</organism>
<feature type="compositionally biased region" description="Low complexity" evidence="1">
    <location>
        <begin position="304"/>
        <end position="319"/>
    </location>
</feature>
<feature type="compositionally biased region" description="Low complexity" evidence="1">
    <location>
        <begin position="137"/>
        <end position="150"/>
    </location>
</feature>
<evidence type="ECO:0000313" key="2">
    <source>
        <dbReference type="EMBL" id="KAG5463336.1"/>
    </source>
</evidence>